<dbReference type="InterPro" id="IPR052594">
    <property type="entry name" value="J_domain-containing_protein"/>
</dbReference>
<gene>
    <name evidence="3" type="ORF">P8C59_004016</name>
</gene>
<feature type="compositionally biased region" description="Basic and acidic residues" evidence="1">
    <location>
        <begin position="173"/>
        <end position="244"/>
    </location>
</feature>
<name>A0AAD9I2V4_9PEZI</name>
<dbReference type="InterPro" id="IPR036869">
    <property type="entry name" value="J_dom_sf"/>
</dbReference>
<dbReference type="GO" id="GO:0031072">
    <property type="term" value="F:heat shock protein binding"/>
    <property type="evidence" value="ECO:0007669"/>
    <property type="project" value="TreeGrafter"/>
</dbReference>
<evidence type="ECO:0000313" key="4">
    <source>
        <dbReference type="Proteomes" id="UP001217918"/>
    </source>
</evidence>
<dbReference type="AlphaFoldDB" id="A0AAD9I2V4"/>
<dbReference type="Proteomes" id="UP001217918">
    <property type="component" value="Unassembled WGS sequence"/>
</dbReference>
<feature type="compositionally biased region" description="Basic and acidic residues" evidence="1">
    <location>
        <begin position="420"/>
        <end position="433"/>
    </location>
</feature>
<evidence type="ECO:0000256" key="1">
    <source>
        <dbReference type="SAM" id="MobiDB-lite"/>
    </source>
</evidence>
<dbReference type="FunFam" id="1.10.287.110:FF:000073">
    <property type="entry name" value="DnaJ domain protein"/>
    <property type="match status" value="1"/>
</dbReference>
<reference evidence="3" key="1">
    <citation type="journal article" date="2023" name="Mol. Plant Microbe Interact.">
        <title>Elucidating the Obligate Nature and Biological Capacity of an Invasive Fungal Corn Pathogen.</title>
        <authorList>
            <person name="MacCready J.S."/>
            <person name="Roggenkamp E.M."/>
            <person name="Gdanetz K."/>
            <person name="Chilvers M.I."/>
        </authorList>
    </citation>
    <scope>NUCLEOTIDE SEQUENCE</scope>
    <source>
        <strain evidence="3">PM02</strain>
    </source>
</reference>
<keyword evidence="4" id="KW-1185">Reference proteome</keyword>
<dbReference type="SMART" id="SM00271">
    <property type="entry name" value="DnaJ"/>
    <property type="match status" value="1"/>
</dbReference>
<feature type="domain" description="J" evidence="2">
    <location>
        <begin position="7"/>
        <end position="75"/>
    </location>
</feature>
<dbReference type="PRINTS" id="PR00625">
    <property type="entry name" value="JDOMAIN"/>
</dbReference>
<dbReference type="InterPro" id="IPR018253">
    <property type="entry name" value="DnaJ_domain_CS"/>
</dbReference>
<dbReference type="GO" id="GO:0005737">
    <property type="term" value="C:cytoplasm"/>
    <property type="evidence" value="ECO:0007669"/>
    <property type="project" value="TreeGrafter"/>
</dbReference>
<feature type="compositionally biased region" description="Pro residues" evidence="1">
    <location>
        <begin position="357"/>
        <end position="366"/>
    </location>
</feature>
<proteinExistence type="predicted"/>
<feature type="compositionally biased region" description="Pro residues" evidence="1">
    <location>
        <begin position="437"/>
        <end position="446"/>
    </location>
</feature>
<dbReference type="SUPFAM" id="SSF46565">
    <property type="entry name" value="Chaperone J-domain"/>
    <property type="match status" value="1"/>
</dbReference>
<comment type="caution">
    <text evidence="3">The sequence shown here is derived from an EMBL/GenBank/DDBJ whole genome shotgun (WGS) entry which is preliminary data.</text>
</comment>
<organism evidence="3 4">
    <name type="scientific">Phyllachora maydis</name>
    <dbReference type="NCBI Taxonomy" id="1825666"/>
    <lineage>
        <taxon>Eukaryota</taxon>
        <taxon>Fungi</taxon>
        <taxon>Dikarya</taxon>
        <taxon>Ascomycota</taxon>
        <taxon>Pezizomycotina</taxon>
        <taxon>Sordariomycetes</taxon>
        <taxon>Sordariomycetidae</taxon>
        <taxon>Phyllachorales</taxon>
        <taxon>Phyllachoraceae</taxon>
        <taxon>Phyllachora</taxon>
    </lineage>
</organism>
<feature type="region of interest" description="Disordered" evidence="1">
    <location>
        <begin position="112"/>
        <end position="315"/>
    </location>
</feature>
<feature type="compositionally biased region" description="Low complexity" evidence="1">
    <location>
        <begin position="521"/>
        <end position="534"/>
    </location>
</feature>
<protein>
    <recommendedName>
        <fullName evidence="2">J domain-containing protein</fullName>
    </recommendedName>
</protein>
<feature type="compositionally biased region" description="Low complexity" evidence="1">
    <location>
        <begin position="130"/>
        <end position="140"/>
    </location>
</feature>
<feature type="compositionally biased region" description="Basic and acidic residues" evidence="1">
    <location>
        <begin position="384"/>
        <end position="397"/>
    </location>
</feature>
<feature type="compositionally biased region" description="Basic and acidic residues" evidence="1">
    <location>
        <begin position="478"/>
        <end position="489"/>
    </location>
</feature>
<dbReference type="PROSITE" id="PS00636">
    <property type="entry name" value="DNAJ_1"/>
    <property type="match status" value="1"/>
</dbReference>
<accession>A0AAD9I2V4</accession>
<feature type="compositionally biased region" description="Basic and acidic residues" evidence="1">
    <location>
        <begin position="257"/>
        <end position="278"/>
    </location>
</feature>
<dbReference type="PROSITE" id="PS50076">
    <property type="entry name" value="DNAJ_2"/>
    <property type="match status" value="1"/>
</dbReference>
<dbReference type="PANTHER" id="PTHR44144:SF1">
    <property type="entry name" value="DNAJ HOMOLOG SUBFAMILY C MEMBER 9"/>
    <property type="match status" value="1"/>
</dbReference>
<evidence type="ECO:0000313" key="3">
    <source>
        <dbReference type="EMBL" id="KAK2069432.1"/>
    </source>
</evidence>
<dbReference type="PANTHER" id="PTHR44144">
    <property type="entry name" value="DNAJ HOMOLOG SUBFAMILY C MEMBER 9"/>
    <property type="match status" value="1"/>
</dbReference>
<dbReference type="EMBL" id="JAQQPM010000003">
    <property type="protein sequence ID" value="KAK2069432.1"/>
    <property type="molecule type" value="Genomic_DNA"/>
</dbReference>
<dbReference type="InterPro" id="IPR001623">
    <property type="entry name" value="DnaJ_domain"/>
</dbReference>
<evidence type="ECO:0000259" key="2">
    <source>
        <dbReference type="PROSITE" id="PS50076"/>
    </source>
</evidence>
<feature type="compositionally biased region" description="Basic and acidic residues" evidence="1">
    <location>
        <begin position="287"/>
        <end position="315"/>
    </location>
</feature>
<sequence>MATLPPDPWKMLGVDKAADKAEIRTAYKKLVLKCHPDKVQDATLKAQKQEEFQKVQQAYELLNDDAARAKYEDQVKLHELRKQAAAAFKANMPNSSAARSPPSSGRHYAAFDVRTAEPRYKTGSGPSPTSARMNSYSSSHSRSHEDMPSRPPFFDVDDRQRSSRRTTSYDDMAYEKPLRRDDDRRDDRRRRRDDDRDYRARDRSRDRSKERDRERKEKKSSREKEAKERDRDRDRKAKADEKARRPVSSAYVEEYDERERDVYMRQDKVRPTIRKEDSMPALPANLTREKSSSRRPPDKERNESPPRRDGGAVYHLKEALNYIEKSRGERAAPFKIAQPETAVPYNSLPLRTAQQPPTAPTPPPPSNAMDELKRASLRGAARRASHEPPPKSSKDNKTSPAPKKTFREDYAGARIVDAGSPKDRSMPSFKRGETAPPGVPDQPPLPRRSSTQLQEPAFPRHPPFTRAHTWADENDADAADRRHARRPYDDYDDVPPMPADDQNRRRAARRGRSPDSYHTSAAAAAPAPAKKAGASSRRYKVEDFKTTRIVDDPLYFGTSSGRYTADVKPGGGSYAGATPFRVKEGKNYGLHDVKYAPYAAAEGYMTYTVREEPAATYV</sequence>
<dbReference type="Gene3D" id="1.10.287.110">
    <property type="entry name" value="DnaJ domain"/>
    <property type="match status" value="1"/>
</dbReference>
<feature type="region of interest" description="Disordered" evidence="1">
    <location>
        <begin position="345"/>
        <end position="537"/>
    </location>
</feature>
<dbReference type="GO" id="GO:0005634">
    <property type="term" value="C:nucleus"/>
    <property type="evidence" value="ECO:0007669"/>
    <property type="project" value="TreeGrafter"/>
</dbReference>
<dbReference type="CDD" id="cd06257">
    <property type="entry name" value="DnaJ"/>
    <property type="match status" value="1"/>
</dbReference>
<dbReference type="Pfam" id="PF00226">
    <property type="entry name" value="DnaJ"/>
    <property type="match status" value="1"/>
</dbReference>